<gene>
    <name evidence="1" type="ordered locus">ANT_05200</name>
</gene>
<evidence type="ECO:0000313" key="1">
    <source>
        <dbReference type="EMBL" id="BAJ62554.1"/>
    </source>
</evidence>
<evidence type="ECO:0000313" key="2">
    <source>
        <dbReference type="Proteomes" id="UP000008922"/>
    </source>
</evidence>
<dbReference type="AlphaFoldDB" id="E8N109"/>
<proteinExistence type="predicted"/>
<dbReference type="InterPro" id="IPR054204">
    <property type="entry name" value="DUF6909"/>
</dbReference>
<organism evidence="1 2">
    <name type="scientific">Anaerolinea thermophila (strain DSM 14523 / JCM 11388 / NBRC 100420 / UNI-1)</name>
    <dbReference type="NCBI Taxonomy" id="926569"/>
    <lineage>
        <taxon>Bacteria</taxon>
        <taxon>Bacillati</taxon>
        <taxon>Chloroflexota</taxon>
        <taxon>Anaerolineae</taxon>
        <taxon>Anaerolineales</taxon>
        <taxon>Anaerolineaceae</taxon>
        <taxon>Anaerolinea</taxon>
    </lineage>
</organism>
<keyword evidence="2" id="KW-1185">Reference proteome</keyword>
<dbReference type="Proteomes" id="UP000008922">
    <property type="component" value="Chromosome"/>
</dbReference>
<protein>
    <submittedName>
        <fullName evidence="1">Uncharacterized protein</fullName>
    </submittedName>
</protein>
<dbReference type="Pfam" id="PF21850">
    <property type="entry name" value="DUF6909"/>
    <property type="match status" value="1"/>
</dbReference>
<dbReference type="KEGG" id="atm:ANT_05200"/>
<name>E8N109_ANATU</name>
<sequence>MERTVPSATSEEIKLYRATLYSLLRSTAEVSIRTLEEAHAGMNSLLHPHARDSQPDLSAFIYAMLRLPDCMPEVRSVILGQSQEVFQRHGYGNIETWQEVSARARRRRCFFDGQGTLACYIASRSDIEDILPALTAYQIEWNKMRLLLSSLPEGLSLEEAAVDPQRFLRLADALRLTVEDLGRLRTLWGSQFAAMLERIRAQKMNLGVRLLSGSLSAYQRATHLWWEHLESVCSQLGERPLYFISSNTHSLANLLSGYALRHEDEIARFIEQSSPELKNEWRDIQQGQVRSSRENFLYYALKKYQQSMAGAHSLHEQLEEEQSLGILRIPSERSFDLEAQVIDLSRLDPSRFDPRLQTGLDLTALRQSNALILNIDYPLGLAAYHLLSKIAEQAIQILGVYIMGKAATLNARRGDVMIPSVVQDEHSHNTYLFRNCFTAADVTPYLVYGSVLDNQKAVCVLGTFLQNARIMDVFYREGYADIEMEAGPYLSAVYEMSRPKRHPVDELVNLSDLPFDLGILHYASDTPLSKGQNLGAGTLSYYGMDSTYATTIAIARRIFQQEILRLG</sequence>
<accession>E8N109</accession>
<dbReference type="InParanoid" id="E8N109"/>
<dbReference type="OrthoDB" id="9776951at2"/>
<reference evidence="1 2" key="1">
    <citation type="submission" date="2010-12" db="EMBL/GenBank/DDBJ databases">
        <title>Whole genome sequence of Anaerolinea thermophila UNI-1.</title>
        <authorList>
            <person name="Narita-Yamada S."/>
            <person name="Kishi E."/>
            <person name="Watanabe Y."/>
            <person name="Takasaki K."/>
            <person name="Ankai A."/>
            <person name="Oguchi A."/>
            <person name="Fukui S."/>
            <person name="Takahashi M."/>
            <person name="Yashiro I."/>
            <person name="Hosoyama A."/>
            <person name="Sekiguchi Y."/>
            <person name="Hanada S."/>
            <person name="Fujita N."/>
        </authorList>
    </citation>
    <scope>NUCLEOTIDE SEQUENCE [LARGE SCALE GENOMIC DNA]</scope>
    <source>
        <strain evidence="2">DSM 14523 / JCM 11388 / NBRC 100420 / UNI-1</strain>
    </source>
</reference>
<dbReference type="STRING" id="926569.ANT_05200"/>
<dbReference type="EMBL" id="AP012029">
    <property type="protein sequence ID" value="BAJ62554.1"/>
    <property type="molecule type" value="Genomic_DNA"/>
</dbReference>
<dbReference type="RefSeq" id="WP_013558950.1">
    <property type="nucleotide sequence ID" value="NC_014960.1"/>
</dbReference>
<dbReference type="eggNOG" id="COG0664">
    <property type="taxonomic scope" value="Bacteria"/>
</dbReference>
<dbReference type="HOGENOM" id="CLU_487157_0_0_0"/>